<feature type="domain" description="GST N-terminal" evidence="1">
    <location>
        <begin position="2"/>
        <end position="83"/>
    </location>
</feature>
<dbReference type="PROSITE" id="PS50404">
    <property type="entry name" value="GST_NTER"/>
    <property type="match status" value="1"/>
</dbReference>
<reference evidence="2" key="1">
    <citation type="submission" date="2021-02" db="EMBL/GenBank/DDBJ databases">
        <authorList>
            <person name="Dougan E. K."/>
            <person name="Rhodes N."/>
            <person name="Thang M."/>
            <person name="Chan C."/>
        </authorList>
    </citation>
    <scope>NUCLEOTIDE SEQUENCE</scope>
</reference>
<dbReference type="Gene3D" id="3.40.30.10">
    <property type="entry name" value="Glutaredoxin"/>
    <property type="match status" value="1"/>
</dbReference>
<protein>
    <submittedName>
        <fullName evidence="2">GST1 protein</fullName>
    </submittedName>
</protein>
<comment type="caution">
    <text evidence="2">The sequence shown here is derived from an EMBL/GenBank/DDBJ whole genome shotgun (WGS) entry which is preliminary data.</text>
</comment>
<dbReference type="GO" id="GO:0006749">
    <property type="term" value="P:glutathione metabolic process"/>
    <property type="evidence" value="ECO:0007669"/>
    <property type="project" value="TreeGrafter"/>
</dbReference>
<dbReference type="Proteomes" id="UP000601435">
    <property type="component" value="Unassembled WGS sequence"/>
</dbReference>
<dbReference type="PANTHER" id="PTHR11571:SF252">
    <property type="entry name" value="GLUTATHIONE S-TRANSFERASE"/>
    <property type="match status" value="1"/>
</dbReference>
<dbReference type="OrthoDB" id="419716at2759"/>
<dbReference type="Pfam" id="PF02798">
    <property type="entry name" value="GST_N"/>
    <property type="match status" value="1"/>
</dbReference>
<dbReference type="SUPFAM" id="SSF52833">
    <property type="entry name" value="Thioredoxin-like"/>
    <property type="match status" value="1"/>
</dbReference>
<accession>A0A812SGZ3</accession>
<dbReference type="Gene3D" id="1.20.1050.10">
    <property type="match status" value="1"/>
</dbReference>
<dbReference type="AlphaFoldDB" id="A0A812SGZ3"/>
<keyword evidence="3" id="KW-1185">Reference proteome</keyword>
<evidence type="ECO:0000313" key="3">
    <source>
        <dbReference type="Proteomes" id="UP000601435"/>
    </source>
</evidence>
<dbReference type="GO" id="GO:0004364">
    <property type="term" value="F:glutathione transferase activity"/>
    <property type="evidence" value="ECO:0007669"/>
    <property type="project" value="TreeGrafter"/>
</dbReference>
<dbReference type="PANTHER" id="PTHR11571">
    <property type="entry name" value="GLUTATHIONE S-TRANSFERASE"/>
    <property type="match status" value="1"/>
</dbReference>
<name>A0A812SGZ3_9DINO</name>
<proteinExistence type="predicted"/>
<dbReference type="InterPro" id="IPR004045">
    <property type="entry name" value="Glutathione_S-Trfase_N"/>
</dbReference>
<dbReference type="SFLD" id="SFLDS00019">
    <property type="entry name" value="Glutathione_Transferase_(cytos"/>
    <property type="match status" value="1"/>
</dbReference>
<dbReference type="CDD" id="cd03039">
    <property type="entry name" value="GST_N_Sigma_like"/>
    <property type="match status" value="1"/>
</dbReference>
<gene>
    <name evidence="2" type="primary">GST1</name>
    <name evidence="2" type="ORF">SNEC2469_LOCUS13505</name>
</gene>
<organism evidence="2 3">
    <name type="scientific">Symbiodinium necroappetens</name>
    <dbReference type="NCBI Taxonomy" id="1628268"/>
    <lineage>
        <taxon>Eukaryota</taxon>
        <taxon>Sar</taxon>
        <taxon>Alveolata</taxon>
        <taxon>Dinophyceae</taxon>
        <taxon>Suessiales</taxon>
        <taxon>Symbiodiniaceae</taxon>
        <taxon>Symbiodinium</taxon>
    </lineage>
</organism>
<sequence length="334" mass="36532">MPALRIHWWDAPGRAGEPTRLALTLKGVPFEDVRYSFGDKESIEAVRAKSPFQQFPILEVDGEVVVQSNTILRYVGRLTGLLPESPLANAKLEAIMDFMAMDVEPLALCSHLQGEEKTAARVAAAAEGSAFRKRLSQLDAAIAPLVSQELDMAQLKVFCETSAFISGFYDGFPADESLFAGCDNIKVGVLVVLVVWVRLLDRMGGSGGAEGGDEVEGRYSLDEMAGTYKFDKATCMLSAKDDESAECINIGPFFFAPIQTTPLPEPESFDKLRLLCERARGEMEGEFICNSEIMAEIQRETNDGALFVLPSQLNGAEYPSHNSVTPQQPGHGRW</sequence>
<dbReference type="EMBL" id="CAJNJA010021553">
    <property type="protein sequence ID" value="CAE7477892.1"/>
    <property type="molecule type" value="Genomic_DNA"/>
</dbReference>
<dbReference type="InterPro" id="IPR050213">
    <property type="entry name" value="GST_superfamily"/>
</dbReference>
<evidence type="ECO:0000259" key="1">
    <source>
        <dbReference type="PROSITE" id="PS50404"/>
    </source>
</evidence>
<dbReference type="InterPro" id="IPR036249">
    <property type="entry name" value="Thioredoxin-like_sf"/>
</dbReference>
<dbReference type="InterPro" id="IPR040079">
    <property type="entry name" value="Glutathione_S-Trfase"/>
</dbReference>
<evidence type="ECO:0000313" key="2">
    <source>
        <dbReference type="EMBL" id="CAE7477892.1"/>
    </source>
</evidence>